<proteinExistence type="predicted"/>
<dbReference type="OrthoDB" id="2368728at2759"/>
<dbReference type="EMBL" id="RBNI01020656">
    <property type="protein sequence ID" value="RUO96554.1"/>
    <property type="molecule type" value="Genomic_DNA"/>
</dbReference>
<reference evidence="1 2" key="1">
    <citation type="journal article" date="2018" name="New Phytol.">
        <title>Phylogenomics of Endogonaceae and evolution of mycorrhizas within Mucoromycota.</title>
        <authorList>
            <person name="Chang Y."/>
            <person name="Desiro A."/>
            <person name="Na H."/>
            <person name="Sandor L."/>
            <person name="Lipzen A."/>
            <person name="Clum A."/>
            <person name="Barry K."/>
            <person name="Grigoriev I.V."/>
            <person name="Martin F.M."/>
            <person name="Stajich J.E."/>
            <person name="Smith M.E."/>
            <person name="Bonito G."/>
            <person name="Spatafora J.W."/>
        </authorList>
    </citation>
    <scope>NUCLEOTIDE SEQUENCE [LARGE SCALE GENOMIC DNA]</scope>
    <source>
        <strain evidence="1 2">GMNB39</strain>
    </source>
</reference>
<evidence type="ECO:0000313" key="1">
    <source>
        <dbReference type="EMBL" id="RUO96554.1"/>
    </source>
</evidence>
<dbReference type="InterPro" id="IPR011989">
    <property type="entry name" value="ARM-like"/>
</dbReference>
<protein>
    <submittedName>
        <fullName evidence="1">Uncharacterized protein</fullName>
    </submittedName>
</protein>
<keyword evidence="2" id="KW-1185">Reference proteome</keyword>
<name>A0A433A1J4_9FUNG</name>
<sequence>MSKADAPQGGDPIEDLFPRVDISPQLDSKLLEECNDSNWKVRKEGLDKIVAIIEAANKRIKPNL</sequence>
<comment type="caution">
    <text evidence="1">The sequence shown here is derived from an EMBL/GenBank/DDBJ whole genome shotgun (WGS) entry which is preliminary data.</text>
</comment>
<dbReference type="Proteomes" id="UP000268093">
    <property type="component" value="Unassembled WGS sequence"/>
</dbReference>
<dbReference type="Gene3D" id="1.25.10.10">
    <property type="entry name" value="Leucine-rich Repeat Variant"/>
    <property type="match status" value="1"/>
</dbReference>
<accession>A0A433A1J4</accession>
<evidence type="ECO:0000313" key="2">
    <source>
        <dbReference type="Proteomes" id="UP000268093"/>
    </source>
</evidence>
<feature type="non-terminal residue" evidence="1">
    <location>
        <position position="64"/>
    </location>
</feature>
<dbReference type="AlphaFoldDB" id="A0A433A1J4"/>
<gene>
    <name evidence="1" type="ORF">BC936DRAFT_141845</name>
</gene>
<organism evidence="1 2">
    <name type="scientific">Jimgerdemannia flammicorona</name>
    <dbReference type="NCBI Taxonomy" id="994334"/>
    <lineage>
        <taxon>Eukaryota</taxon>
        <taxon>Fungi</taxon>
        <taxon>Fungi incertae sedis</taxon>
        <taxon>Mucoromycota</taxon>
        <taxon>Mucoromycotina</taxon>
        <taxon>Endogonomycetes</taxon>
        <taxon>Endogonales</taxon>
        <taxon>Endogonaceae</taxon>
        <taxon>Jimgerdemannia</taxon>
    </lineage>
</organism>